<organism evidence="1 2">
    <name type="scientific">Streblomastix strix</name>
    <dbReference type="NCBI Taxonomy" id="222440"/>
    <lineage>
        <taxon>Eukaryota</taxon>
        <taxon>Metamonada</taxon>
        <taxon>Preaxostyla</taxon>
        <taxon>Oxymonadida</taxon>
        <taxon>Streblomastigidae</taxon>
        <taxon>Streblomastix</taxon>
    </lineage>
</organism>
<evidence type="ECO:0000313" key="1">
    <source>
        <dbReference type="EMBL" id="KAA6373012.1"/>
    </source>
</evidence>
<dbReference type="AlphaFoldDB" id="A0A5J4USG7"/>
<comment type="caution">
    <text evidence="1">The sequence shown here is derived from an EMBL/GenBank/DDBJ whole genome shotgun (WGS) entry which is preliminary data.</text>
</comment>
<feature type="non-terminal residue" evidence="1">
    <location>
        <position position="402"/>
    </location>
</feature>
<name>A0A5J4USG7_9EUKA</name>
<dbReference type="EMBL" id="SNRW01013094">
    <property type="protein sequence ID" value="KAA6373012.1"/>
    <property type="molecule type" value="Genomic_DNA"/>
</dbReference>
<dbReference type="Proteomes" id="UP000324800">
    <property type="component" value="Unassembled WGS sequence"/>
</dbReference>
<proteinExistence type="predicted"/>
<accession>A0A5J4USG7</accession>
<gene>
    <name evidence="1" type="ORF">EZS28_031461</name>
</gene>
<protein>
    <submittedName>
        <fullName evidence="1">Uncharacterized protein</fullName>
    </submittedName>
</protein>
<sequence length="402" mass="45916">MKIIQQQQQQSDSFELSLISSTLVLINKLIKYNTERCKQIINTPNFLNSLIKLTQFKFNNETNKEEDKQSLQIRDWSKQSLDSIQRWGDEQVQVELVTNGYPRILIIVINTAGGNEQEQDDGIGKGLINIADFIREILRGRRQTHPNYPIPSLSPQPVLLKSCQEQIIDEGENEEIEAQLINKGFFIKQRANWVKGSILNFFIDNSNRWDIVQLFKKELNLFTFEKVGQIGKVPKGLLRAQIPSTSKVNQSPENSELINTPVLPRVIAKQDNTNAAEKSSRSIISKIWGNFAEIQQLLEGIEILQEDQLKDSLQQLLSSADQLFYVGEMMALCLNVFINFCTKVSINIQDEHLKMLYTSLMMSIQSPIREICEAGLFALKQAVTSIDRFRAVITPRGGFIKR</sequence>
<reference evidence="1 2" key="1">
    <citation type="submission" date="2019-03" db="EMBL/GenBank/DDBJ databases">
        <title>Single cell metagenomics reveals metabolic interactions within the superorganism composed of flagellate Streblomastix strix and complex community of Bacteroidetes bacteria on its surface.</title>
        <authorList>
            <person name="Treitli S.C."/>
            <person name="Kolisko M."/>
            <person name="Husnik F."/>
            <person name="Keeling P."/>
            <person name="Hampl V."/>
        </authorList>
    </citation>
    <scope>NUCLEOTIDE SEQUENCE [LARGE SCALE GENOMIC DNA]</scope>
    <source>
        <strain evidence="1">ST1C</strain>
    </source>
</reference>
<evidence type="ECO:0000313" key="2">
    <source>
        <dbReference type="Proteomes" id="UP000324800"/>
    </source>
</evidence>